<reference evidence="1 2" key="1">
    <citation type="submission" date="2015-04" db="EMBL/GenBank/DDBJ databases">
        <title>Draft genome of the roundworm Trichinella nativa.</title>
        <authorList>
            <person name="Mitreva M."/>
        </authorList>
    </citation>
    <scope>NUCLEOTIDE SEQUENCE [LARGE SCALE GENOMIC DNA]</scope>
    <source>
        <strain evidence="1 2">ISS45</strain>
    </source>
</reference>
<dbReference type="Proteomes" id="UP000243006">
    <property type="component" value="Unassembled WGS sequence"/>
</dbReference>
<dbReference type="EMBL" id="LVZM01003311">
    <property type="protein sequence ID" value="OUC48014.1"/>
    <property type="molecule type" value="Genomic_DNA"/>
</dbReference>
<evidence type="ECO:0000313" key="2">
    <source>
        <dbReference type="Proteomes" id="UP000243006"/>
    </source>
</evidence>
<name>A0A1Y3ES81_9BILA</name>
<proteinExistence type="predicted"/>
<gene>
    <name evidence="1" type="ORF">D917_06498</name>
</gene>
<organism evidence="1 2">
    <name type="scientific">Trichinella nativa</name>
    <dbReference type="NCBI Taxonomy" id="6335"/>
    <lineage>
        <taxon>Eukaryota</taxon>
        <taxon>Metazoa</taxon>
        <taxon>Ecdysozoa</taxon>
        <taxon>Nematoda</taxon>
        <taxon>Enoplea</taxon>
        <taxon>Dorylaimia</taxon>
        <taxon>Trichinellida</taxon>
        <taxon>Trichinellidae</taxon>
        <taxon>Trichinella</taxon>
    </lineage>
</organism>
<protein>
    <submittedName>
        <fullName evidence="1">Uncharacterized protein</fullName>
    </submittedName>
</protein>
<dbReference type="AlphaFoldDB" id="A0A1Y3ES81"/>
<sequence length="108" mass="12795">MQLETWQVVKKQPIYKKKRKQRSLLCNLSSKINAREEKQSVEISTGLPLNLSKLFAFDNTGILIEWSTDAFQQHNWLYKNCKINFRNNPEEVIKLTVIALRRIIRFSD</sequence>
<evidence type="ECO:0000313" key="1">
    <source>
        <dbReference type="EMBL" id="OUC48014.1"/>
    </source>
</evidence>
<accession>A0A1Y3ES81</accession>
<comment type="caution">
    <text evidence="1">The sequence shown here is derived from an EMBL/GenBank/DDBJ whole genome shotgun (WGS) entry which is preliminary data.</text>
</comment>